<gene>
    <name evidence="2" type="ORF">ODALV1_LOCUS12167</name>
</gene>
<reference evidence="2 3" key="1">
    <citation type="submission" date="2024-08" db="EMBL/GenBank/DDBJ databases">
        <authorList>
            <person name="Cucini C."/>
            <person name="Frati F."/>
        </authorList>
    </citation>
    <scope>NUCLEOTIDE SEQUENCE [LARGE SCALE GENOMIC DNA]</scope>
</reference>
<organism evidence="2 3">
    <name type="scientific">Orchesella dallaii</name>
    <dbReference type="NCBI Taxonomy" id="48710"/>
    <lineage>
        <taxon>Eukaryota</taxon>
        <taxon>Metazoa</taxon>
        <taxon>Ecdysozoa</taxon>
        <taxon>Arthropoda</taxon>
        <taxon>Hexapoda</taxon>
        <taxon>Collembola</taxon>
        <taxon>Entomobryomorpha</taxon>
        <taxon>Entomobryoidea</taxon>
        <taxon>Orchesellidae</taxon>
        <taxon>Orchesellinae</taxon>
        <taxon>Orchesella</taxon>
    </lineage>
</organism>
<dbReference type="Proteomes" id="UP001642540">
    <property type="component" value="Unassembled WGS sequence"/>
</dbReference>
<evidence type="ECO:0000313" key="2">
    <source>
        <dbReference type="EMBL" id="CAL8105731.1"/>
    </source>
</evidence>
<comment type="caution">
    <text evidence="2">The sequence shown here is derived from an EMBL/GenBank/DDBJ whole genome shotgun (WGS) entry which is preliminary data.</text>
</comment>
<feature type="coiled-coil region" evidence="1">
    <location>
        <begin position="39"/>
        <end position="66"/>
    </location>
</feature>
<dbReference type="EMBL" id="CAXLJM020000036">
    <property type="protein sequence ID" value="CAL8105731.1"/>
    <property type="molecule type" value="Genomic_DNA"/>
</dbReference>
<name>A0ABP1QKJ3_9HEXA</name>
<sequence length="160" mass="19204">MNRDQKERYELGMLGRCFHPVHYTIQRRFAREEARKHEIRDLDEDLREERRLQRELRREYANAIKHITSKIDEDMTKLEAETRANRIHATVSNCANVWRSKARDNLLKRAGVAKSEKVKAAFMVLAECRRQEQMTFHAFEVARAARMRQEEVYKKARDED</sequence>
<protein>
    <submittedName>
        <fullName evidence="2">Uncharacterized protein</fullName>
    </submittedName>
</protein>
<evidence type="ECO:0000313" key="3">
    <source>
        <dbReference type="Proteomes" id="UP001642540"/>
    </source>
</evidence>
<keyword evidence="3" id="KW-1185">Reference proteome</keyword>
<evidence type="ECO:0000256" key="1">
    <source>
        <dbReference type="SAM" id="Coils"/>
    </source>
</evidence>
<keyword evidence="1" id="KW-0175">Coiled coil</keyword>
<proteinExistence type="predicted"/>
<accession>A0ABP1QKJ3</accession>